<dbReference type="PANTHER" id="PTHR35308">
    <property type="entry name" value="CYTOCHROME C OXIDASE SUBUNIT 7"/>
    <property type="match status" value="1"/>
</dbReference>
<dbReference type="PANTHER" id="PTHR35308:SF10">
    <property type="entry name" value="COX VIIA-LIKE PROTEIN"/>
    <property type="match status" value="1"/>
</dbReference>
<keyword evidence="3" id="KW-0496">Mitochondrion</keyword>
<dbReference type="EMBL" id="BAABME010011267">
    <property type="protein sequence ID" value="GAA0183504.1"/>
    <property type="molecule type" value="Genomic_DNA"/>
</dbReference>
<sequence length="92" mass="9974">MVSLLSSEDVEDVAVVSDMVADIEVFNQPVLLLEYLGETPFRQRENLHKYTHLKGPMGKITSVAIPTALATASLVCIGKGIYKMSHGAGKIE</sequence>
<dbReference type="Pfam" id="PF02238">
    <property type="entry name" value="COX7a"/>
    <property type="match status" value="1"/>
</dbReference>
<keyword evidence="6" id="KW-1185">Reference proteome</keyword>
<evidence type="ECO:0000313" key="6">
    <source>
        <dbReference type="Proteomes" id="UP001454036"/>
    </source>
</evidence>
<dbReference type="GO" id="GO:0005743">
    <property type="term" value="C:mitochondrial inner membrane"/>
    <property type="evidence" value="ECO:0007669"/>
    <property type="project" value="UniProtKB-SubCell"/>
</dbReference>
<protein>
    <submittedName>
        <fullName evidence="5">Uncharacterized protein</fullName>
    </submittedName>
</protein>
<gene>
    <name evidence="5" type="ORF">LIER_30901</name>
</gene>
<comment type="caution">
    <text evidence="5">The sequence shown here is derived from an EMBL/GenBank/DDBJ whole genome shotgun (WGS) entry which is preliminary data.</text>
</comment>
<proteinExistence type="predicted"/>
<dbReference type="Proteomes" id="UP001454036">
    <property type="component" value="Unassembled WGS sequence"/>
</dbReference>
<evidence type="ECO:0000256" key="1">
    <source>
        <dbReference type="ARBA" id="ARBA00004273"/>
    </source>
</evidence>
<keyword evidence="4" id="KW-0472">Membrane</keyword>
<evidence type="ECO:0000256" key="3">
    <source>
        <dbReference type="ARBA" id="ARBA00023128"/>
    </source>
</evidence>
<dbReference type="InterPro" id="IPR039297">
    <property type="entry name" value="COX7a"/>
</dbReference>
<name>A0AAV3RPV7_LITER</name>
<reference evidence="5 6" key="1">
    <citation type="submission" date="2024-01" db="EMBL/GenBank/DDBJ databases">
        <title>The complete chloroplast genome sequence of Lithospermum erythrorhizon: insights into the phylogenetic relationship among Boraginaceae species and the maternal lineages of purple gromwells.</title>
        <authorList>
            <person name="Okada T."/>
            <person name="Watanabe K."/>
        </authorList>
    </citation>
    <scope>NUCLEOTIDE SEQUENCE [LARGE SCALE GENOMIC DNA]</scope>
</reference>
<evidence type="ECO:0000256" key="4">
    <source>
        <dbReference type="ARBA" id="ARBA00023136"/>
    </source>
</evidence>
<accession>A0AAV3RPV7</accession>
<evidence type="ECO:0000313" key="5">
    <source>
        <dbReference type="EMBL" id="GAA0183504.1"/>
    </source>
</evidence>
<comment type="subcellular location">
    <subcellularLocation>
        <location evidence="1">Mitochondrion inner membrane</location>
    </subcellularLocation>
</comment>
<organism evidence="5 6">
    <name type="scientific">Lithospermum erythrorhizon</name>
    <name type="common">Purple gromwell</name>
    <name type="synonym">Lithospermum officinale var. erythrorhizon</name>
    <dbReference type="NCBI Taxonomy" id="34254"/>
    <lineage>
        <taxon>Eukaryota</taxon>
        <taxon>Viridiplantae</taxon>
        <taxon>Streptophyta</taxon>
        <taxon>Embryophyta</taxon>
        <taxon>Tracheophyta</taxon>
        <taxon>Spermatophyta</taxon>
        <taxon>Magnoliopsida</taxon>
        <taxon>eudicotyledons</taxon>
        <taxon>Gunneridae</taxon>
        <taxon>Pentapetalae</taxon>
        <taxon>asterids</taxon>
        <taxon>lamiids</taxon>
        <taxon>Boraginales</taxon>
        <taxon>Boraginaceae</taxon>
        <taxon>Boraginoideae</taxon>
        <taxon>Lithospermeae</taxon>
        <taxon>Lithospermum</taxon>
    </lineage>
</organism>
<dbReference type="AlphaFoldDB" id="A0AAV3RPV7"/>
<evidence type="ECO:0000256" key="2">
    <source>
        <dbReference type="ARBA" id="ARBA00022792"/>
    </source>
</evidence>
<keyword evidence="2" id="KW-0999">Mitochondrion inner membrane</keyword>